<reference evidence="1 2" key="1">
    <citation type="submission" date="2019-05" db="EMBL/GenBank/DDBJ databases">
        <title>Another draft genome of Portunus trituberculatus and its Hox gene families provides insights of decapod evolution.</title>
        <authorList>
            <person name="Jeong J.-H."/>
            <person name="Song I."/>
            <person name="Kim S."/>
            <person name="Choi T."/>
            <person name="Kim D."/>
            <person name="Ryu S."/>
            <person name="Kim W."/>
        </authorList>
    </citation>
    <scope>NUCLEOTIDE SEQUENCE [LARGE SCALE GENOMIC DNA]</scope>
    <source>
        <tissue evidence="1">Muscle</tissue>
    </source>
</reference>
<evidence type="ECO:0000313" key="2">
    <source>
        <dbReference type="Proteomes" id="UP000324222"/>
    </source>
</evidence>
<evidence type="ECO:0000313" key="1">
    <source>
        <dbReference type="EMBL" id="MPD04880.1"/>
    </source>
</evidence>
<gene>
    <name evidence="1" type="ORF">E2C01_100591</name>
</gene>
<dbReference type="Proteomes" id="UP000324222">
    <property type="component" value="Unassembled WGS sequence"/>
</dbReference>
<dbReference type="AlphaFoldDB" id="A0A5B7KCL3"/>
<organism evidence="1 2">
    <name type="scientific">Portunus trituberculatus</name>
    <name type="common">Swimming crab</name>
    <name type="synonym">Neptunus trituberculatus</name>
    <dbReference type="NCBI Taxonomy" id="210409"/>
    <lineage>
        <taxon>Eukaryota</taxon>
        <taxon>Metazoa</taxon>
        <taxon>Ecdysozoa</taxon>
        <taxon>Arthropoda</taxon>
        <taxon>Crustacea</taxon>
        <taxon>Multicrustacea</taxon>
        <taxon>Malacostraca</taxon>
        <taxon>Eumalacostraca</taxon>
        <taxon>Eucarida</taxon>
        <taxon>Decapoda</taxon>
        <taxon>Pleocyemata</taxon>
        <taxon>Brachyura</taxon>
        <taxon>Eubrachyura</taxon>
        <taxon>Portunoidea</taxon>
        <taxon>Portunidae</taxon>
        <taxon>Portuninae</taxon>
        <taxon>Portunus</taxon>
    </lineage>
</organism>
<name>A0A5B7KCL3_PORTR</name>
<sequence length="64" mass="6961">MRAKVSREKFSAYFEASNGLECDITGYHLMHGSAVAAAPDSGSSDQQCGSYHGRSFKPYCLLLL</sequence>
<protein>
    <submittedName>
        <fullName evidence="1">Uncharacterized protein</fullName>
    </submittedName>
</protein>
<dbReference type="EMBL" id="VSRR010143264">
    <property type="protein sequence ID" value="MPD04880.1"/>
    <property type="molecule type" value="Genomic_DNA"/>
</dbReference>
<keyword evidence="2" id="KW-1185">Reference proteome</keyword>
<accession>A0A5B7KCL3</accession>
<proteinExistence type="predicted"/>
<comment type="caution">
    <text evidence="1">The sequence shown here is derived from an EMBL/GenBank/DDBJ whole genome shotgun (WGS) entry which is preliminary data.</text>
</comment>